<reference evidence="1" key="1">
    <citation type="journal article" date="2011" name="ISME J.">
        <title>The endosymbionts of the deep-sea tubeworms Riftia pachyptila and Tevnia jerichonana share an identical physiology as revealed by proteogenomic analyses.</title>
        <authorList>
            <person name="Gardebrecht A."/>
            <person name="Markert S."/>
            <person name="Felbeck H."/>
            <person name="Thuermer A."/>
            <person name="Albrecht D."/>
            <person name="Wollherr A."/>
            <person name="Kabisch J."/>
            <person name="Lehmann R."/>
            <person name="Daniel R."/>
            <person name="Liesegang H."/>
            <person name="Hecker M."/>
            <person name="Sievert S.M."/>
            <person name="Schweder T."/>
        </authorList>
    </citation>
    <scope>NUCLEOTIDE SEQUENCE [LARGE SCALE GENOMIC DNA]</scope>
</reference>
<dbReference type="AlphaFoldDB" id="G2DDR9"/>
<protein>
    <submittedName>
        <fullName evidence="1">Uncharacterized protein</fullName>
    </submittedName>
</protein>
<comment type="caution">
    <text evidence="1">The sequence shown here is derived from an EMBL/GenBank/DDBJ whole genome shotgun (WGS) entry which is preliminary data.</text>
</comment>
<evidence type="ECO:0000313" key="2">
    <source>
        <dbReference type="Proteomes" id="UP000004491"/>
    </source>
</evidence>
<organism evidence="1 2">
    <name type="scientific">endosymbiont of Riftia pachyptila</name>
    <name type="common">vent Ph05</name>
    <dbReference type="NCBI Taxonomy" id="1048808"/>
    <lineage>
        <taxon>Bacteria</taxon>
        <taxon>Pseudomonadati</taxon>
        <taxon>Pseudomonadota</taxon>
        <taxon>Gammaproteobacteria</taxon>
        <taxon>sulfur-oxidizing symbionts</taxon>
    </lineage>
</organism>
<accession>G2DDR9</accession>
<keyword evidence="2" id="KW-1185">Reference proteome</keyword>
<name>G2DDR9_9GAMM</name>
<gene>
    <name evidence="1" type="ORF">Rifp1Sym_bq00180</name>
</gene>
<dbReference type="Proteomes" id="UP000004491">
    <property type="component" value="Unassembled WGS sequence"/>
</dbReference>
<evidence type="ECO:0000313" key="1">
    <source>
        <dbReference type="EMBL" id="EGV51241.1"/>
    </source>
</evidence>
<dbReference type="EMBL" id="AFOC01000044">
    <property type="protein sequence ID" value="EGV51241.1"/>
    <property type="molecule type" value="Genomic_DNA"/>
</dbReference>
<proteinExistence type="predicted"/>
<sequence length="31" mass="3337">MLPGQGEWRIADGISQQDFAAAYGLDRGQNA</sequence>